<accession>A0A1G7NQH5</accession>
<dbReference type="NCBIfam" id="TIGR00199">
    <property type="entry name" value="PncC_domain"/>
    <property type="match status" value="1"/>
</dbReference>
<evidence type="ECO:0000259" key="2">
    <source>
        <dbReference type="SMART" id="SM00852"/>
    </source>
</evidence>
<gene>
    <name evidence="1" type="primary">cinA</name>
    <name evidence="3" type="ORF">SAMN05660235_02666</name>
</gene>
<dbReference type="InterPro" id="IPR008136">
    <property type="entry name" value="CinA_C"/>
</dbReference>
<evidence type="ECO:0000256" key="1">
    <source>
        <dbReference type="HAMAP-Rule" id="MF_00226"/>
    </source>
</evidence>
<dbReference type="SUPFAM" id="SSF53218">
    <property type="entry name" value="Molybdenum cofactor biosynthesis proteins"/>
    <property type="match status" value="1"/>
</dbReference>
<dbReference type="HAMAP" id="MF_00226_B">
    <property type="entry name" value="CinA_B"/>
    <property type="match status" value="1"/>
</dbReference>
<dbReference type="Gene3D" id="3.90.950.20">
    <property type="entry name" value="CinA-like"/>
    <property type="match status" value="1"/>
</dbReference>
<dbReference type="Gene3D" id="3.30.70.2860">
    <property type="match status" value="1"/>
</dbReference>
<dbReference type="InterPro" id="IPR001453">
    <property type="entry name" value="MoaB/Mog_dom"/>
</dbReference>
<dbReference type="InterPro" id="IPR041424">
    <property type="entry name" value="CinA_KH"/>
</dbReference>
<dbReference type="STRING" id="1123285.SAMN05660235_02666"/>
<dbReference type="EMBL" id="FNBU01000027">
    <property type="protein sequence ID" value="SDF76242.1"/>
    <property type="molecule type" value="Genomic_DNA"/>
</dbReference>
<dbReference type="InterPro" id="IPR036653">
    <property type="entry name" value="CinA-like_C"/>
</dbReference>
<dbReference type="InterPro" id="IPR050101">
    <property type="entry name" value="CinA"/>
</dbReference>
<dbReference type="InterPro" id="IPR036425">
    <property type="entry name" value="MoaB/Mog-like_dom_sf"/>
</dbReference>
<dbReference type="NCBIfam" id="NF001813">
    <property type="entry name" value="PRK00549.1"/>
    <property type="match status" value="1"/>
</dbReference>
<dbReference type="RefSeq" id="WP_093691655.1">
    <property type="nucleotide sequence ID" value="NZ_FNBU01000027.1"/>
</dbReference>
<dbReference type="NCBIfam" id="TIGR00200">
    <property type="entry name" value="cinA_nterm"/>
    <property type="match status" value="1"/>
</dbReference>
<reference evidence="4" key="1">
    <citation type="submission" date="2016-10" db="EMBL/GenBank/DDBJ databases">
        <authorList>
            <person name="Varghese N."/>
            <person name="Submissions S."/>
        </authorList>
    </citation>
    <scope>NUCLEOTIDE SEQUENCE [LARGE SCALE GENOMIC DNA]</scope>
    <source>
        <strain evidence="4">DSM 23256</strain>
    </source>
</reference>
<evidence type="ECO:0000313" key="3">
    <source>
        <dbReference type="EMBL" id="SDF76242.1"/>
    </source>
</evidence>
<dbReference type="SUPFAM" id="SSF142433">
    <property type="entry name" value="CinA-like"/>
    <property type="match status" value="1"/>
</dbReference>
<dbReference type="CDD" id="cd00885">
    <property type="entry name" value="cinA"/>
    <property type="match status" value="1"/>
</dbReference>
<organism evidence="3 4">
    <name type="scientific">Sporolituus thermophilus DSM 23256</name>
    <dbReference type="NCBI Taxonomy" id="1123285"/>
    <lineage>
        <taxon>Bacteria</taxon>
        <taxon>Bacillati</taxon>
        <taxon>Bacillota</taxon>
        <taxon>Negativicutes</taxon>
        <taxon>Selenomonadales</taxon>
        <taxon>Sporomusaceae</taxon>
        <taxon>Sporolituus</taxon>
    </lineage>
</organism>
<protein>
    <recommendedName>
        <fullName evidence="1">Putative competence-damage inducible protein</fullName>
    </recommendedName>
</protein>
<dbReference type="Proteomes" id="UP000243333">
    <property type="component" value="Unassembled WGS sequence"/>
</dbReference>
<dbReference type="Pfam" id="PF02464">
    <property type="entry name" value="CinA"/>
    <property type="match status" value="1"/>
</dbReference>
<comment type="similarity">
    <text evidence="1">Belongs to the CinA family.</text>
</comment>
<dbReference type="Pfam" id="PF18146">
    <property type="entry name" value="CinA_KH"/>
    <property type="match status" value="1"/>
</dbReference>
<dbReference type="PANTHER" id="PTHR13939:SF0">
    <property type="entry name" value="NMN AMIDOHYDROLASE-LIKE PROTEIN YFAY"/>
    <property type="match status" value="1"/>
</dbReference>
<evidence type="ECO:0000313" key="4">
    <source>
        <dbReference type="Proteomes" id="UP000243333"/>
    </source>
</evidence>
<feature type="domain" description="MoaB/Mog" evidence="2">
    <location>
        <begin position="4"/>
        <end position="171"/>
    </location>
</feature>
<dbReference type="AlphaFoldDB" id="A0A1G7NQH5"/>
<name>A0A1G7NQH5_9FIRM</name>
<dbReference type="NCBIfam" id="TIGR00177">
    <property type="entry name" value="molyb_syn"/>
    <property type="match status" value="1"/>
</dbReference>
<dbReference type="PANTHER" id="PTHR13939">
    <property type="entry name" value="NICOTINAMIDE-NUCLEOTIDE AMIDOHYDROLASE PNCC"/>
    <property type="match status" value="1"/>
</dbReference>
<dbReference type="SMART" id="SM00852">
    <property type="entry name" value="MoCF_biosynth"/>
    <property type="match status" value="1"/>
</dbReference>
<dbReference type="Pfam" id="PF00994">
    <property type="entry name" value="MoCF_biosynth"/>
    <property type="match status" value="1"/>
</dbReference>
<sequence length="412" mass="44754">MIVEIVSTGTELLLGQIVNTNAAYLARKLNSLGFHVLYQSTVGDNRERMTQVLATALARADIVITSGGLGPTQGDITKEVSAGLLNKPLILHGPSLERIRCFFQQRNLPMPDNNVRQAMVPEGAIVVENERGTAPGVILEEGEKTIIHLPGPPHELEPMFERSIVPYLTRRFGEQGIIVSRVLRTYGIGESALEVKIRDFILNQSNPTIALLARNGEIHVRLTAKGASAMEANELITRLEMQLRQYIDQYIFGKDEESLEIVVGRLLQEKGMTLALAESCTGGLVSSRITDVPGSSIYLTGSIVCYSNQIKIDSVGVPAEILERYGAVSKETAYYMAQGIRGKFRTDLGVGITGIAGPGGATATKPVGLVYIAVDGPAGCDCQEYRFFGERTGIKHRTALAALNQLRLYVGR</sequence>
<dbReference type="PIRSF" id="PIRSF006728">
    <property type="entry name" value="CinA"/>
    <property type="match status" value="1"/>
</dbReference>
<dbReference type="Gene3D" id="3.40.980.10">
    <property type="entry name" value="MoaB/Mog-like domain"/>
    <property type="match status" value="1"/>
</dbReference>
<dbReference type="OrthoDB" id="9801454at2"/>
<dbReference type="InterPro" id="IPR008135">
    <property type="entry name" value="Competence-induced_CinA"/>
</dbReference>
<proteinExistence type="inferred from homology"/>
<keyword evidence="4" id="KW-1185">Reference proteome</keyword>